<feature type="domain" description="Methyltransferase type 11" evidence="5">
    <location>
        <begin position="63"/>
        <end position="155"/>
    </location>
</feature>
<keyword evidence="1" id="KW-0489">Methyltransferase</keyword>
<gene>
    <name evidence="6" type="ORF">RI129_011178</name>
</gene>
<accession>A0AAN7ZED0</accession>
<dbReference type="PANTHER" id="PTHR43464:SF19">
    <property type="entry name" value="UBIQUINONE BIOSYNTHESIS O-METHYLTRANSFERASE, MITOCHONDRIAL"/>
    <property type="match status" value="1"/>
</dbReference>
<keyword evidence="7" id="KW-1185">Reference proteome</keyword>
<evidence type="ECO:0000313" key="6">
    <source>
        <dbReference type="EMBL" id="KAK5640367.1"/>
    </source>
</evidence>
<dbReference type="EMBL" id="JAVRBK010000008">
    <property type="protein sequence ID" value="KAK5640367.1"/>
    <property type="molecule type" value="Genomic_DNA"/>
</dbReference>
<evidence type="ECO:0000256" key="3">
    <source>
        <dbReference type="ARBA" id="ARBA00022688"/>
    </source>
</evidence>
<dbReference type="CDD" id="cd02440">
    <property type="entry name" value="AdoMet_MTases"/>
    <property type="match status" value="1"/>
</dbReference>
<evidence type="ECO:0000256" key="2">
    <source>
        <dbReference type="ARBA" id="ARBA00022679"/>
    </source>
</evidence>
<dbReference type="NCBIfam" id="TIGR01983">
    <property type="entry name" value="UbiG"/>
    <property type="match status" value="1"/>
</dbReference>
<comment type="caution">
    <text evidence="6">The sequence shown here is derived from an EMBL/GenBank/DDBJ whole genome shotgun (WGS) entry which is preliminary data.</text>
</comment>
<dbReference type="AlphaFoldDB" id="A0AAN7ZED0"/>
<dbReference type="InterPro" id="IPR013216">
    <property type="entry name" value="Methyltransf_11"/>
</dbReference>
<sequence>MEQYLKRSAIVVAVLIAISYCNNLSNMAVESVTIDKCDNEFFTREAEDWWAADGQFKHLRALGGFVSEPLARKGCTVVGIDVNESMIEVAKNHAKFDSSLVDLSYHLESIEEHSEKNEEQYDVVVLAFVLQHSINHDILISSCVKALKPGGIIILSAANRTVAGWFSVILLGELVYGYVPRGSHNWRLFIKPEEVETYLSESKLV</sequence>
<evidence type="ECO:0000256" key="1">
    <source>
        <dbReference type="ARBA" id="ARBA00022603"/>
    </source>
</evidence>
<keyword evidence="3" id="KW-0831">Ubiquinone biosynthesis</keyword>
<organism evidence="6 7">
    <name type="scientific">Pyrocoelia pectoralis</name>
    <dbReference type="NCBI Taxonomy" id="417401"/>
    <lineage>
        <taxon>Eukaryota</taxon>
        <taxon>Metazoa</taxon>
        <taxon>Ecdysozoa</taxon>
        <taxon>Arthropoda</taxon>
        <taxon>Hexapoda</taxon>
        <taxon>Insecta</taxon>
        <taxon>Pterygota</taxon>
        <taxon>Neoptera</taxon>
        <taxon>Endopterygota</taxon>
        <taxon>Coleoptera</taxon>
        <taxon>Polyphaga</taxon>
        <taxon>Elateriformia</taxon>
        <taxon>Elateroidea</taxon>
        <taxon>Lampyridae</taxon>
        <taxon>Lampyrinae</taxon>
        <taxon>Pyrocoelia</taxon>
    </lineage>
</organism>
<dbReference type="Proteomes" id="UP001329430">
    <property type="component" value="Chromosome 8"/>
</dbReference>
<dbReference type="Gene3D" id="3.40.50.150">
    <property type="entry name" value="Vaccinia Virus protein VP39"/>
    <property type="match status" value="1"/>
</dbReference>
<keyword evidence="2" id="KW-0808">Transferase</keyword>
<dbReference type="PANTHER" id="PTHR43464">
    <property type="entry name" value="METHYLTRANSFERASE"/>
    <property type="match status" value="1"/>
</dbReference>
<evidence type="ECO:0000256" key="4">
    <source>
        <dbReference type="ARBA" id="ARBA00022691"/>
    </source>
</evidence>
<proteinExistence type="predicted"/>
<dbReference type="Pfam" id="PF08241">
    <property type="entry name" value="Methyltransf_11"/>
    <property type="match status" value="1"/>
</dbReference>
<dbReference type="GO" id="GO:0010420">
    <property type="term" value="F:polyprenyldihydroxybenzoate methyltransferase activity"/>
    <property type="evidence" value="ECO:0007669"/>
    <property type="project" value="InterPro"/>
</dbReference>
<reference evidence="6 7" key="1">
    <citation type="journal article" date="2024" name="Insects">
        <title>An Improved Chromosome-Level Genome Assembly of the Firefly Pyrocoelia pectoralis.</title>
        <authorList>
            <person name="Fu X."/>
            <person name="Meyer-Rochow V.B."/>
            <person name="Ballantyne L."/>
            <person name="Zhu X."/>
        </authorList>
    </citation>
    <scope>NUCLEOTIDE SEQUENCE [LARGE SCALE GENOMIC DNA]</scope>
    <source>
        <strain evidence="6">XCY_ONT2</strain>
    </source>
</reference>
<evidence type="ECO:0000259" key="5">
    <source>
        <dbReference type="Pfam" id="PF08241"/>
    </source>
</evidence>
<dbReference type="InterPro" id="IPR029063">
    <property type="entry name" value="SAM-dependent_MTases_sf"/>
</dbReference>
<evidence type="ECO:0000313" key="7">
    <source>
        <dbReference type="Proteomes" id="UP001329430"/>
    </source>
</evidence>
<dbReference type="InterPro" id="IPR010233">
    <property type="entry name" value="UbiG_MeTrfase"/>
</dbReference>
<protein>
    <recommendedName>
        <fullName evidence="5">Methyltransferase type 11 domain-containing protein</fullName>
    </recommendedName>
</protein>
<dbReference type="GO" id="GO:0032259">
    <property type="term" value="P:methylation"/>
    <property type="evidence" value="ECO:0007669"/>
    <property type="project" value="UniProtKB-KW"/>
</dbReference>
<dbReference type="GO" id="GO:0061542">
    <property type="term" value="F:3-demethylubiquinol 3-O-methyltransferase activity"/>
    <property type="evidence" value="ECO:0007669"/>
    <property type="project" value="InterPro"/>
</dbReference>
<dbReference type="GO" id="GO:0005739">
    <property type="term" value="C:mitochondrion"/>
    <property type="evidence" value="ECO:0007669"/>
    <property type="project" value="TreeGrafter"/>
</dbReference>
<keyword evidence="4" id="KW-0949">S-adenosyl-L-methionine</keyword>
<name>A0AAN7ZED0_9COLE</name>
<dbReference type="SUPFAM" id="SSF53335">
    <property type="entry name" value="S-adenosyl-L-methionine-dependent methyltransferases"/>
    <property type="match status" value="1"/>
</dbReference>